<comment type="cofactor">
    <cofactor evidence="8">
        <name>Zn(2+)</name>
        <dbReference type="ChEBI" id="CHEBI:29105"/>
    </cofactor>
    <text evidence="8">Binds 1 zinc ion.</text>
</comment>
<comment type="similarity">
    <text evidence="8">Belongs to the NrdR family.</text>
</comment>
<keyword evidence="6 8" id="KW-0238">DNA-binding</keyword>
<dbReference type="Proteomes" id="UP000317648">
    <property type="component" value="Chromosome"/>
</dbReference>
<dbReference type="GO" id="GO:0008270">
    <property type="term" value="F:zinc ion binding"/>
    <property type="evidence" value="ECO:0007669"/>
    <property type="project" value="UniProtKB-UniRule"/>
</dbReference>
<evidence type="ECO:0000313" key="10">
    <source>
        <dbReference type="EMBL" id="QDU94581.1"/>
    </source>
</evidence>
<keyword evidence="1 8" id="KW-0678">Repressor</keyword>
<dbReference type="GO" id="GO:0045892">
    <property type="term" value="P:negative regulation of DNA-templated transcription"/>
    <property type="evidence" value="ECO:0007669"/>
    <property type="project" value="UniProtKB-UniRule"/>
</dbReference>
<dbReference type="InterPro" id="IPR003796">
    <property type="entry name" value="RNR_NrdR-like"/>
</dbReference>
<dbReference type="GO" id="GO:0005524">
    <property type="term" value="F:ATP binding"/>
    <property type="evidence" value="ECO:0007669"/>
    <property type="project" value="UniProtKB-UniRule"/>
</dbReference>
<keyword evidence="3 8" id="KW-0863">Zinc-finger</keyword>
<feature type="domain" description="ATP-cone" evidence="9">
    <location>
        <begin position="49"/>
        <end position="139"/>
    </location>
</feature>
<dbReference type="GO" id="GO:0003677">
    <property type="term" value="F:DNA binding"/>
    <property type="evidence" value="ECO:0007669"/>
    <property type="project" value="UniProtKB-KW"/>
</dbReference>
<dbReference type="EMBL" id="CP036433">
    <property type="protein sequence ID" value="QDU94581.1"/>
    <property type="molecule type" value="Genomic_DNA"/>
</dbReference>
<dbReference type="NCBIfam" id="TIGR00244">
    <property type="entry name" value="transcriptional regulator NrdR"/>
    <property type="match status" value="1"/>
</dbReference>
<keyword evidence="8" id="KW-0479">Metal-binding</keyword>
<proteinExistence type="inferred from homology"/>
<dbReference type="PROSITE" id="PS51161">
    <property type="entry name" value="ATP_CONE"/>
    <property type="match status" value="1"/>
</dbReference>
<organism evidence="10 11">
    <name type="scientific">Lignipirellula cremea</name>
    <dbReference type="NCBI Taxonomy" id="2528010"/>
    <lineage>
        <taxon>Bacteria</taxon>
        <taxon>Pseudomonadati</taxon>
        <taxon>Planctomycetota</taxon>
        <taxon>Planctomycetia</taxon>
        <taxon>Pirellulales</taxon>
        <taxon>Pirellulaceae</taxon>
        <taxon>Lignipirellula</taxon>
    </lineage>
</organism>
<dbReference type="PANTHER" id="PTHR30455">
    <property type="entry name" value="TRANSCRIPTIONAL REPRESSOR NRDR"/>
    <property type="match status" value="1"/>
</dbReference>
<protein>
    <recommendedName>
        <fullName evidence="8">Transcriptional repressor NrdR</fullName>
    </recommendedName>
</protein>
<reference evidence="10 11" key="1">
    <citation type="submission" date="2019-02" db="EMBL/GenBank/DDBJ databases">
        <title>Deep-cultivation of Planctomycetes and their phenomic and genomic characterization uncovers novel biology.</title>
        <authorList>
            <person name="Wiegand S."/>
            <person name="Jogler M."/>
            <person name="Boedeker C."/>
            <person name="Pinto D."/>
            <person name="Vollmers J."/>
            <person name="Rivas-Marin E."/>
            <person name="Kohn T."/>
            <person name="Peeters S.H."/>
            <person name="Heuer A."/>
            <person name="Rast P."/>
            <person name="Oberbeckmann S."/>
            <person name="Bunk B."/>
            <person name="Jeske O."/>
            <person name="Meyerdierks A."/>
            <person name="Storesund J.E."/>
            <person name="Kallscheuer N."/>
            <person name="Luecker S."/>
            <person name="Lage O.M."/>
            <person name="Pohl T."/>
            <person name="Merkel B.J."/>
            <person name="Hornburger P."/>
            <person name="Mueller R.-W."/>
            <person name="Bruemmer F."/>
            <person name="Labrenz M."/>
            <person name="Spormann A.M."/>
            <person name="Op den Camp H."/>
            <person name="Overmann J."/>
            <person name="Amann R."/>
            <person name="Jetten M.S.M."/>
            <person name="Mascher T."/>
            <person name="Medema M.H."/>
            <person name="Devos D.P."/>
            <person name="Kaster A.-K."/>
            <person name="Ovreas L."/>
            <person name="Rohde M."/>
            <person name="Galperin M.Y."/>
            <person name="Jogler C."/>
        </authorList>
    </citation>
    <scope>NUCLEOTIDE SEQUENCE [LARGE SCALE GENOMIC DNA]</scope>
    <source>
        <strain evidence="10 11">Pla85_3_4</strain>
    </source>
</reference>
<keyword evidence="5 8" id="KW-0805">Transcription regulation</keyword>
<name>A0A518DRX4_9BACT</name>
<keyword evidence="7 8" id="KW-0804">Transcription</keyword>
<keyword evidence="2 8" id="KW-0547">Nucleotide-binding</keyword>
<evidence type="ECO:0000256" key="7">
    <source>
        <dbReference type="ARBA" id="ARBA00023163"/>
    </source>
</evidence>
<evidence type="ECO:0000313" key="11">
    <source>
        <dbReference type="Proteomes" id="UP000317648"/>
    </source>
</evidence>
<evidence type="ECO:0000256" key="6">
    <source>
        <dbReference type="ARBA" id="ARBA00023125"/>
    </source>
</evidence>
<dbReference type="AlphaFoldDB" id="A0A518DRX4"/>
<gene>
    <name evidence="8 10" type="primary">nrdR</name>
    <name evidence="10" type="ORF">Pla8534_23740</name>
</gene>
<dbReference type="RefSeq" id="WP_145053112.1">
    <property type="nucleotide sequence ID" value="NZ_CP036433.1"/>
</dbReference>
<feature type="zinc finger region" evidence="8">
    <location>
        <begin position="3"/>
        <end position="34"/>
    </location>
</feature>
<dbReference type="HAMAP" id="MF_00440">
    <property type="entry name" value="NrdR"/>
    <property type="match status" value="1"/>
</dbReference>
<keyword evidence="8" id="KW-0862">Zinc</keyword>
<dbReference type="OrthoDB" id="9807461at2"/>
<evidence type="ECO:0000256" key="3">
    <source>
        <dbReference type="ARBA" id="ARBA00022771"/>
    </source>
</evidence>
<evidence type="ECO:0000256" key="8">
    <source>
        <dbReference type="HAMAP-Rule" id="MF_00440"/>
    </source>
</evidence>
<dbReference type="PANTHER" id="PTHR30455:SF2">
    <property type="entry name" value="TRANSCRIPTIONAL REPRESSOR NRDR"/>
    <property type="match status" value="1"/>
</dbReference>
<dbReference type="InterPro" id="IPR055173">
    <property type="entry name" value="NrdR-like_N"/>
</dbReference>
<dbReference type="InterPro" id="IPR005144">
    <property type="entry name" value="ATP-cone_dom"/>
</dbReference>
<evidence type="ECO:0000256" key="4">
    <source>
        <dbReference type="ARBA" id="ARBA00022840"/>
    </source>
</evidence>
<dbReference type="Pfam" id="PF03477">
    <property type="entry name" value="ATP-cone"/>
    <property type="match status" value="1"/>
</dbReference>
<evidence type="ECO:0000256" key="5">
    <source>
        <dbReference type="ARBA" id="ARBA00023015"/>
    </source>
</evidence>
<keyword evidence="11" id="KW-1185">Reference proteome</keyword>
<comment type="function">
    <text evidence="8">Negatively regulates transcription of bacterial ribonucleotide reductase nrd genes and operons by binding to NrdR-boxes.</text>
</comment>
<evidence type="ECO:0000256" key="1">
    <source>
        <dbReference type="ARBA" id="ARBA00022491"/>
    </source>
</evidence>
<keyword evidence="4 8" id="KW-0067">ATP-binding</keyword>
<evidence type="ECO:0000256" key="2">
    <source>
        <dbReference type="ARBA" id="ARBA00022741"/>
    </source>
</evidence>
<dbReference type="Pfam" id="PF22811">
    <property type="entry name" value="Zn_ribbon_NrdR"/>
    <property type="match status" value="1"/>
</dbReference>
<evidence type="ECO:0000259" key="9">
    <source>
        <dbReference type="PROSITE" id="PS51161"/>
    </source>
</evidence>
<accession>A0A518DRX4</accession>
<dbReference type="KEGG" id="lcre:Pla8534_23740"/>
<sequence length="153" mass="18104">MRCPYCRVDNDKVIDTRACEDGFAVRRRRVCQTCGRRYTTQERLEEAVMKVVKKDAGREPFEREKIKFGLAKACWKRPVSEDQIESLVAAIETEIYTDFENEIESRQIGQLIMQRLADVDQVAYVRFASVYREFKDVRDFVDELEPMLRKARH</sequence>